<dbReference type="Pfam" id="PF00496">
    <property type="entry name" value="SBP_bac_5"/>
    <property type="match status" value="1"/>
</dbReference>
<dbReference type="PANTHER" id="PTHR30290">
    <property type="entry name" value="PERIPLASMIC BINDING COMPONENT OF ABC TRANSPORTER"/>
    <property type="match status" value="1"/>
</dbReference>
<sequence length="595" mass="63573">MRVRRIFAVAAAALIAVSTLAGCTSPQPDPESDVTIGTAERFSSYNTMTPTGAASGNGNVTAMTLSNFTSYDANLDVVEDTSFGTVEKISDEPLVVRYTISDDATWSDGTPVDAADLLLDWAANSRALDSEGVDVQEYRSALDDDPAAALPDGTVFFDSGARPDMGLGLARDVPQLGDDGRSMTVTYSQPITGWKIALPPPLPAHVVAKKALGEDDAESAKEAVVQAITSGDDKALSSIASFWNTGFSLKNVDDPSAVMLSSGPYMVDDIDPDSGITLTANPEYRGDHSPAIRRVQLDYHESPSQAVDALAAGDVDVISPQATPEVTEALSSVEGASVLTGFVASFEHIDLQFDGSSSAVFDDPRVREAFLKTIPRQKIVDELVTPIAGADAQVRNSFVFTPGMAGYDNADDAASAFADVDIEGAKRLLDQAKTESPEVCILYAANNPRRVTEFSLIAESAKKAGFAVTDCGTQNWRELLGVPGKYDAALFAWESTSTSIADSASRYVTDGRNNLNGYASSAIDDAYRQLATLEDAEKKTELLTRVDETLWSDFYGMPLYQFPSITAFNPDAVTGVDPIVLAPTLYWNVWKWHAP</sequence>
<dbReference type="Gene3D" id="3.40.190.10">
    <property type="entry name" value="Periplasmic binding protein-like II"/>
    <property type="match status" value="1"/>
</dbReference>
<evidence type="ECO:0000256" key="1">
    <source>
        <dbReference type="SAM" id="SignalP"/>
    </source>
</evidence>
<name>A0A2A9DYL4_9MICO</name>
<accession>A0A2A9DYL4</accession>
<keyword evidence="1" id="KW-0732">Signal</keyword>
<protein>
    <submittedName>
        <fullName evidence="3">Peptide/nickel transport system substrate-binding protein</fullName>
    </submittedName>
</protein>
<dbReference type="PANTHER" id="PTHR30290:SF65">
    <property type="entry name" value="MONOACYL PHOSPHATIDYLINOSITOL TETRAMANNOSIDE-BINDING PROTEIN LPQW-RELATED"/>
    <property type="match status" value="1"/>
</dbReference>
<dbReference type="SUPFAM" id="SSF53850">
    <property type="entry name" value="Periplasmic binding protein-like II"/>
    <property type="match status" value="1"/>
</dbReference>
<dbReference type="GO" id="GO:1904680">
    <property type="term" value="F:peptide transmembrane transporter activity"/>
    <property type="evidence" value="ECO:0007669"/>
    <property type="project" value="TreeGrafter"/>
</dbReference>
<dbReference type="GO" id="GO:0043190">
    <property type="term" value="C:ATP-binding cassette (ABC) transporter complex"/>
    <property type="evidence" value="ECO:0007669"/>
    <property type="project" value="InterPro"/>
</dbReference>
<dbReference type="InterPro" id="IPR000914">
    <property type="entry name" value="SBP_5_dom"/>
</dbReference>
<dbReference type="EMBL" id="PDJE01000001">
    <property type="protein sequence ID" value="PFG31684.1"/>
    <property type="molecule type" value="Genomic_DNA"/>
</dbReference>
<dbReference type="Proteomes" id="UP000221369">
    <property type="component" value="Unassembled WGS sequence"/>
</dbReference>
<dbReference type="CDD" id="cd08501">
    <property type="entry name" value="PBP2_Lpqw"/>
    <property type="match status" value="1"/>
</dbReference>
<evidence type="ECO:0000313" key="3">
    <source>
        <dbReference type="EMBL" id="PFG31684.1"/>
    </source>
</evidence>
<keyword evidence="4" id="KW-1185">Reference proteome</keyword>
<dbReference type="RefSeq" id="WP_098408666.1">
    <property type="nucleotide sequence ID" value="NZ_PDJE01000001.1"/>
</dbReference>
<feature type="chain" id="PRO_5038785733" evidence="1">
    <location>
        <begin position="22"/>
        <end position="595"/>
    </location>
</feature>
<dbReference type="PROSITE" id="PS51257">
    <property type="entry name" value="PROKAR_LIPOPROTEIN"/>
    <property type="match status" value="1"/>
</dbReference>
<proteinExistence type="predicted"/>
<dbReference type="GO" id="GO:0015833">
    <property type="term" value="P:peptide transport"/>
    <property type="evidence" value="ECO:0007669"/>
    <property type="project" value="TreeGrafter"/>
</dbReference>
<evidence type="ECO:0000313" key="4">
    <source>
        <dbReference type="Proteomes" id="UP000221369"/>
    </source>
</evidence>
<dbReference type="PIRSF" id="PIRSF002741">
    <property type="entry name" value="MppA"/>
    <property type="match status" value="1"/>
</dbReference>
<reference evidence="3 4" key="1">
    <citation type="submission" date="2017-10" db="EMBL/GenBank/DDBJ databases">
        <title>Sequencing the genomes of 1000 actinobacteria strains.</title>
        <authorList>
            <person name="Klenk H.-P."/>
        </authorList>
    </citation>
    <scope>NUCLEOTIDE SEQUENCE [LARGE SCALE GENOMIC DNA]</scope>
    <source>
        <strain evidence="3 4">DSM 21798</strain>
    </source>
</reference>
<feature type="domain" description="Solute-binding protein family 5" evidence="2">
    <location>
        <begin position="88"/>
        <end position="509"/>
    </location>
</feature>
<dbReference type="InterPro" id="IPR039424">
    <property type="entry name" value="SBP_5"/>
</dbReference>
<feature type="signal peptide" evidence="1">
    <location>
        <begin position="1"/>
        <end position="21"/>
    </location>
</feature>
<dbReference type="AlphaFoldDB" id="A0A2A9DYL4"/>
<dbReference type="Gene3D" id="3.10.105.10">
    <property type="entry name" value="Dipeptide-binding Protein, Domain 3"/>
    <property type="match status" value="1"/>
</dbReference>
<comment type="caution">
    <text evidence="3">The sequence shown here is derived from an EMBL/GenBank/DDBJ whole genome shotgun (WGS) entry which is preliminary data.</text>
</comment>
<evidence type="ECO:0000259" key="2">
    <source>
        <dbReference type="Pfam" id="PF00496"/>
    </source>
</evidence>
<organism evidence="3 4">
    <name type="scientific">Paramicrobacterium agarici</name>
    <dbReference type="NCBI Taxonomy" id="630514"/>
    <lineage>
        <taxon>Bacteria</taxon>
        <taxon>Bacillati</taxon>
        <taxon>Actinomycetota</taxon>
        <taxon>Actinomycetes</taxon>
        <taxon>Micrococcales</taxon>
        <taxon>Microbacteriaceae</taxon>
        <taxon>Paramicrobacterium</taxon>
    </lineage>
</organism>
<dbReference type="GO" id="GO:0042597">
    <property type="term" value="C:periplasmic space"/>
    <property type="evidence" value="ECO:0007669"/>
    <property type="project" value="UniProtKB-ARBA"/>
</dbReference>
<gene>
    <name evidence="3" type="ORF">ATJ78_2662</name>
</gene>
<dbReference type="InterPro" id="IPR030678">
    <property type="entry name" value="Peptide/Ni-bd"/>
</dbReference>